<accession>A0A8H4VUW1</accession>
<feature type="compositionally biased region" description="Low complexity" evidence="1">
    <location>
        <begin position="603"/>
        <end position="618"/>
    </location>
</feature>
<dbReference type="Proteomes" id="UP000521872">
    <property type="component" value="Unassembled WGS sequence"/>
</dbReference>
<dbReference type="EMBL" id="JAACJL010000015">
    <property type="protein sequence ID" value="KAF4621210.1"/>
    <property type="molecule type" value="Genomic_DNA"/>
</dbReference>
<feature type="compositionally biased region" description="Low complexity" evidence="1">
    <location>
        <begin position="680"/>
        <end position="691"/>
    </location>
</feature>
<feature type="compositionally biased region" description="Basic and acidic residues" evidence="1">
    <location>
        <begin position="645"/>
        <end position="655"/>
    </location>
</feature>
<feature type="region of interest" description="Disordered" evidence="1">
    <location>
        <begin position="140"/>
        <end position="191"/>
    </location>
</feature>
<feature type="compositionally biased region" description="Basic and acidic residues" evidence="1">
    <location>
        <begin position="531"/>
        <end position="545"/>
    </location>
</feature>
<gene>
    <name evidence="2" type="ORF">D9613_000099</name>
</gene>
<name>A0A8H4VUW1_9AGAR</name>
<keyword evidence="3" id="KW-1185">Reference proteome</keyword>
<protein>
    <submittedName>
        <fullName evidence="2">Uncharacterized protein</fullName>
    </submittedName>
</protein>
<evidence type="ECO:0000313" key="3">
    <source>
        <dbReference type="Proteomes" id="UP000521872"/>
    </source>
</evidence>
<feature type="compositionally biased region" description="Pro residues" evidence="1">
    <location>
        <begin position="762"/>
        <end position="780"/>
    </location>
</feature>
<sequence>MFNVPNPGYFGSGADFHFDLYHQDHPSFHPSPFASSSGPPQQHPQKRHRGLLMSNRGKAKQRKQRKDANARERTVTTLTENPHTPYLVPTPSEEPAGSMSYGTGSAGGGAGMGQNMHGMPMGQPAGYQMQNSNYGYGFPAPFSPMQSMQPPQQQQYFPPTPSQQQRAPPQSQKALVHPDVRPKVPLPPGQNDLAILQNLKKLILDNQHPFYKAIPNPEALAKYYKGKALTTQPQSWNRKPDDTTSAPPPKRHQRGQGGKKQGAANQGNRNNKSTVPPNVASLDISGLKIGQGSSGPPSAGPIPPQNLGSSAGTTGNDPKDSDVSMGGPVASAAVQAEVPAAIRPPTGSDDRDNFSTTRQTPAIPPTSAGSEEEHPQGNTLAERLNDRAHDDLSRPSEADSAFQSSAADLPSMGASDAPVQMDDIPLDDTQHELDSSIVPPPDVQTNDHLVPEVVIKQESRASSVVPPDRSVPSGFPQQSAPMDDLVSDISSARPSLKDRINPPYTEQRQGRSKRPFPKFQKGPNSGYNGPPHHDPPARVGDRYDRSPPAGPGGPPGLTFRGPSPARTGSPYVHGGAPPAGYRRSPPRDAAYSGGPPGPPPPSRGYNPRSPSLDTRPPSKLSPPGMPPPPGPRGDPRDYRGPPTRDMPRGRPDAYRPEPWADSYPEARYDERERRYRDYSPGRGPPSSSGGRDTMGPDGPPGRGDYPPYPPRSEWDDDYYKSRPWDGPPPPPSRSADGYDYPPRPVGYNPRLDRDFLRDGYPGRPPPPPSMDDRYPPGPPPRDADRRPPPPPGGYNTAPYSGRVRPRSPSPRRPLPNDDPRPPMKRPRDDDYYPPPPPPPSGGRPGGPPPGSGGPGGWGPPHPHSNHPSGPPPPSSSSGPGGGGGPQGDYRMGGPGPGPGGPRDAMGYGPPPPSAPSGSGGYDRPPPPPMSMQSRSPGPPPRGGGYPARGGYGDRGGYGPPRRP</sequence>
<feature type="region of interest" description="Disordered" evidence="1">
    <location>
        <begin position="225"/>
        <end position="963"/>
    </location>
</feature>
<feature type="compositionally biased region" description="Low complexity" evidence="1">
    <location>
        <begin position="329"/>
        <end position="341"/>
    </location>
</feature>
<feature type="compositionally biased region" description="Basic and acidic residues" evidence="1">
    <location>
        <begin position="664"/>
        <end position="679"/>
    </location>
</feature>
<evidence type="ECO:0000256" key="1">
    <source>
        <dbReference type="SAM" id="MobiDB-lite"/>
    </source>
</evidence>
<dbReference type="AlphaFoldDB" id="A0A8H4VUW1"/>
<feature type="compositionally biased region" description="Low complexity" evidence="1">
    <location>
        <begin position="28"/>
        <end position="40"/>
    </location>
</feature>
<feature type="compositionally biased region" description="Gly residues" evidence="1">
    <location>
        <begin position="942"/>
        <end position="963"/>
    </location>
</feature>
<feature type="compositionally biased region" description="Basic and acidic residues" evidence="1">
    <location>
        <begin position="814"/>
        <end position="830"/>
    </location>
</feature>
<reference evidence="2 3" key="1">
    <citation type="submission" date="2019-12" db="EMBL/GenBank/DDBJ databases">
        <authorList>
            <person name="Floudas D."/>
            <person name="Bentzer J."/>
            <person name="Ahren D."/>
            <person name="Johansson T."/>
            <person name="Persson P."/>
            <person name="Tunlid A."/>
        </authorList>
    </citation>
    <scope>NUCLEOTIDE SEQUENCE [LARGE SCALE GENOMIC DNA]</scope>
    <source>
        <strain evidence="2 3">CBS 102.39</strain>
    </source>
</reference>
<comment type="caution">
    <text evidence="2">The sequence shown here is derived from an EMBL/GenBank/DDBJ whole genome shotgun (WGS) entry which is preliminary data.</text>
</comment>
<feature type="compositionally biased region" description="Polar residues" evidence="1">
    <location>
        <begin position="306"/>
        <end position="316"/>
    </location>
</feature>
<feature type="region of interest" description="Disordered" evidence="1">
    <location>
        <begin position="27"/>
        <end position="75"/>
    </location>
</feature>
<feature type="compositionally biased region" description="Pro residues" evidence="1">
    <location>
        <begin position="619"/>
        <end position="632"/>
    </location>
</feature>
<feature type="compositionally biased region" description="Basic and acidic residues" evidence="1">
    <location>
        <begin position="383"/>
        <end position="397"/>
    </location>
</feature>
<feature type="compositionally biased region" description="Low complexity" evidence="1">
    <location>
        <begin position="140"/>
        <end position="172"/>
    </location>
</feature>
<evidence type="ECO:0000313" key="2">
    <source>
        <dbReference type="EMBL" id="KAF4621210.1"/>
    </source>
</evidence>
<organism evidence="2 3">
    <name type="scientific">Agrocybe pediades</name>
    <dbReference type="NCBI Taxonomy" id="84607"/>
    <lineage>
        <taxon>Eukaryota</taxon>
        <taxon>Fungi</taxon>
        <taxon>Dikarya</taxon>
        <taxon>Basidiomycota</taxon>
        <taxon>Agaricomycotina</taxon>
        <taxon>Agaricomycetes</taxon>
        <taxon>Agaricomycetidae</taxon>
        <taxon>Agaricales</taxon>
        <taxon>Agaricineae</taxon>
        <taxon>Strophariaceae</taxon>
        <taxon>Agrocybe</taxon>
    </lineage>
</organism>
<proteinExistence type="predicted"/>
<feature type="compositionally biased region" description="Low complexity" evidence="1">
    <location>
        <begin position="460"/>
        <end position="473"/>
    </location>
</feature>
<feature type="compositionally biased region" description="Gly residues" evidence="1">
    <location>
        <begin position="878"/>
        <end position="894"/>
    </location>
</feature>
<feature type="compositionally biased region" description="Pro residues" evidence="1">
    <location>
        <begin position="832"/>
        <end position="874"/>
    </location>
</feature>